<dbReference type="InterPro" id="IPR050194">
    <property type="entry name" value="Glycosyltransferase_grp1"/>
</dbReference>
<dbReference type="EMBL" id="CP063196">
    <property type="protein sequence ID" value="UOE21990.1"/>
    <property type="molecule type" value="Genomic_DNA"/>
</dbReference>
<dbReference type="GO" id="GO:0016758">
    <property type="term" value="F:hexosyltransferase activity"/>
    <property type="evidence" value="ECO:0007669"/>
    <property type="project" value="TreeGrafter"/>
</dbReference>
<sequence>MPGRTLLVTNDFPPRRGGIETFCYELAVRMARRDGVVVYTSTSPGDRDFDAGLDFPVVREATATLLPTRRVADRAAALLREHACDRVLFGAAAPLGLAARRLRAAGARRIVAITHGHEVWWARLPGSRALLRRIGREVDVLTCLGDFTRAELERALAPADRAKLVRLTPGVDPDLFHPGVDGSGVRARYGLGEAPVVLCAARLVPRKGVDALIRAMTWVRGRLPGARLLVVGEGPDERRLRDLAAWAGVEEEVVFAGGHPHAELPAFFAAADVFAMPSRTRRLGLEAEGLGIVYLEAAASGLPVLVGDSGGAPDAVRHGRTGFVVDGRDPRAVAGHLVALLADPAAAGAMGERGRAWVLAEWTWKASAERLFALLD</sequence>
<dbReference type="PANTHER" id="PTHR45947:SF3">
    <property type="entry name" value="SULFOQUINOVOSYL TRANSFERASE SQD2"/>
    <property type="match status" value="1"/>
</dbReference>
<dbReference type="AlphaFoldDB" id="A0AA97M288"/>
<dbReference type="GO" id="GO:1901137">
    <property type="term" value="P:carbohydrate derivative biosynthetic process"/>
    <property type="evidence" value="ECO:0007669"/>
    <property type="project" value="UniProtKB-ARBA"/>
</dbReference>
<keyword evidence="2" id="KW-0808">Transferase</keyword>
<keyword evidence="6" id="KW-1185">Reference proteome</keyword>
<protein>
    <submittedName>
        <fullName evidence="5">Glycosyltransferase family 4 protein</fullName>
    </submittedName>
</protein>
<dbReference type="Pfam" id="PF00534">
    <property type="entry name" value="Glycos_transf_1"/>
    <property type="match status" value="1"/>
</dbReference>
<dbReference type="RefSeq" id="WP_068690895.1">
    <property type="nucleotide sequence ID" value="NZ_CP063196.1"/>
</dbReference>
<accession>A0AA97M288</accession>
<name>A0AA97M288_9ACTN</name>
<dbReference type="Gene3D" id="3.40.50.2000">
    <property type="entry name" value="Glycogen Phosphorylase B"/>
    <property type="match status" value="2"/>
</dbReference>
<gene>
    <name evidence="5" type="ORF">NI17_010900</name>
</gene>
<organism evidence="5 6">
    <name type="scientific">Thermobifida halotolerans</name>
    <dbReference type="NCBI Taxonomy" id="483545"/>
    <lineage>
        <taxon>Bacteria</taxon>
        <taxon>Bacillati</taxon>
        <taxon>Actinomycetota</taxon>
        <taxon>Actinomycetes</taxon>
        <taxon>Streptosporangiales</taxon>
        <taxon>Nocardiopsidaceae</taxon>
        <taxon>Thermobifida</taxon>
    </lineage>
</organism>
<keyword evidence="1" id="KW-0328">Glycosyltransferase</keyword>
<evidence type="ECO:0000259" key="3">
    <source>
        <dbReference type="Pfam" id="PF00534"/>
    </source>
</evidence>
<dbReference type="CDD" id="cd03801">
    <property type="entry name" value="GT4_PimA-like"/>
    <property type="match status" value="1"/>
</dbReference>
<dbReference type="PANTHER" id="PTHR45947">
    <property type="entry name" value="SULFOQUINOVOSYL TRANSFERASE SQD2"/>
    <property type="match status" value="1"/>
</dbReference>
<feature type="domain" description="Glycosyltransferase subfamily 4-like N-terminal" evidence="4">
    <location>
        <begin position="17"/>
        <end position="174"/>
    </location>
</feature>
<proteinExistence type="predicted"/>
<evidence type="ECO:0000259" key="4">
    <source>
        <dbReference type="Pfam" id="PF13439"/>
    </source>
</evidence>
<evidence type="ECO:0000313" key="6">
    <source>
        <dbReference type="Proteomes" id="UP000265719"/>
    </source>
</evidence>
<dbReference type="KEGG" id="thao:NI17_010900"/>
<reference evidence="5" key="1">
    <citation type="submission" date="2020-10" db="EMBL/GenBank/DDBJ databases">
        <title>De novo genome project of the cellulose decomposer Thermobifida halotolerans type strain.</title>
        <authorList>
            <person name="Nagy I."/>
            <person name="Horvath B."/>
            <person name="Kukolya J."/>
            <person name="Nagy I."/>
            <person name="Orsini M."/>
        </authorList>
    </citation>
    <scope>NUCLEOTIDE SEQUENCE</scope>
    <source>
        <strain evidence="5">DSM 44931</strain>
    </source>
</reference>
<evidence type="ECO:0000313" key="5">
    <source>
        <dbReference type="EMBL" id="UOE21990.1"/>
    </source>
</evidence>
<dbReference type="InterPro" id="IPR001296">
    <property type="entry name" value="Glyco_trans_1"/>
</dbReference>
<evidence type="ECO:0000256" key="1">
    <source>
        <dbReference type="ARBA" id="ARBA00022676"/>
    </source>
</evidence>
<dbReference type="SUPFAM" id="SSF53756">
    <property type="entry name" value="UDP-Glycosyltransferase/glycogen phosphorylase"/>
    <property type="match status" value="1"/>
</dbReference>
<feature type="domain" description="Glycosyl transferase family 1" evidence="3">
    <location>
        <begin position="192"/>
        <end position="357"/>
    </location>
</feature>
<evidence type="ECO:0000256" key="2">
    <source>
        <dbReference type="ARBA" id="ARBA00022679"/>
    </source>
</evidence>
<dbReference type="Proteomes" id="UP000265719">
    <property type="component" value="Chromosome"/>
</dbReference>
<dbReference type="InterPro" id="IPR028098">
    <property type="entry name" value="Glyco_trans_4-like_N"/>
</dbReference>
<dbReference type="Pfam" id="PF13439">
    <property type="entry name" value="Glyco_transf_4"/>
    <property type="match status" value="1"/>
</dbReference>
<dbReference type="FunFam" id="3.40.50.2000:FF:000069">
    <property type="entry name" value="Alpha-(1-6)-phosphatidylinositol monomannoside mannosyltransferase"/>
    <property type="match status" value="1"/>
</dbReference>